<dbReference type="PANTHER" id="PTHR12459">
    <property type="entry name" value="TRANSMEMBRANE PROTEIN 135-RELATED"/>
    <property type="match status" value="1"/>
</dbReference>
<proteinExistence type="predicted"/>
<dbReference type="Proteomes" id="UP000069272">
    <property type="component" value="Chromosome X"/>
</dbReference>
<dbReference type="InterPro" id="IPR026749">
    <property type="entry name" value="Tmem135"/>
</dbReference>
<evidence type="ECO:0008006" key="3">
    <source>
        <dbReference type="Google" id="ProtNLM"/>
    </source>
</evidence>
<dbReference type="AlphaFoldDB" id="A0A182FK37"/>
<sequence length="960" mass="107979">MSALSKYFEQAMADVSCQEILHPGRSCLSFNGINFIGTIRSNATFFVPIALLRLLMLAYHRQTLSGAILRQAIGEFGAMMVNALLVANCWTGTFCLVSRLTGRIYDNYSISLAPLLGTFAMVLMPAYVKATHAKAIFVANLECWIKSRPSRLLAAMRKSRTVGTLCFMLLSAGIVQLASNVNRQAEFWFIEPVKPSGKQDHETCCLHAHSCTRYVLKGLQTYLAFSTMLELARRTIVTFGQLRLSPGERIKSLLRLRYRLILFLTLYNSTYRLLTCLLARTRGKAAKEDNATAGFVSGLCYGLYPNYNIFNLAVSTFCQVLWNSAMKRYTNSPVAQLLDKVPFATLVWSVSMCYVTYSRAYYPWAMSRKAFGKLHYYCLMGVPGAVSAALVPRLPRVHLRLQGITYFNMMLEVMIKKSKLSWIRTLRQSKLWATGAFMLCSATIMYALRKGTVNQFWITYPATKSSTATLGQSKPCLHEGPCSRYGIWKFALAGLTIETARACLSKGTLFINQPSAFWTEMVKSVGIGLPLFLATYAGSYRGICCLLAVLAGGQEQPVHSTLAGFLSGASYLLYPRYQVFTLGFTKCLEMAWEHQWNTVKVRPRWMVWVDRLPILRVVHMLSIGYMYHALVFHSHLSPAFNSNKLFDQAAQGRTCRDLWHPQFDSCAGYNVHLWRTIMPGSFKLYLPFLIGMEAALRKSTSPLVQRLRRSKASATASFMLFSSIIITCASMGVVKQLWLINPVDEKETAGWGTCAHSRPCWHHLLDGMLKYGMIGLILEAGRTVLRNSSLLLEGRRLSQFCRAMLASWNLRLGMFLASYIGLYRSISCALRRKNASGSHSRHAAVAGFLAGISYYLYPTYQIYTLALTKAIEFGWEYYIERSKKAKVGHAGLTGIISLVQRLPMLRLVQMVSFGYLGHIYVFHPRVSPVFHQKAMDVCSGNLTLHMKKRLSAWLANTPNL</sequence>
<organism evidence="1 2">
    <name type="scientific">Anopheles albimanus</name>
    <name type="common">New world malaria mosquito</name>
    <dbReference type="NCBI Taxonomy" id="7167"/>
    <lineage>
        <taxon>Eukaryota</taxon>
        <taxon>Metazoa</taxon>
        <taxon>Ecdysozoa</taxon>
        <taxon>Arthropoda</taxon>
        <taxon>Hexapoda</taxon>
        <taxon>Insecta</taxon>
        <taxon>Pterygota</taxon>
        <taxon>Neoptera</taxon>
        <taxon>Endopterygota</taxon>
        <taxon>Diptera</taxon>
        <taxon>Nematocera</taxon>
        <taxon>Culicoidea</taxon>
        <taxon>Culicidae</taxon>
        <taxon>Anophelinae</taxon>
        <taxon>Anopheles</taxon>
    </lineage>
</organism>
<accession>A0A182FK37</accession>
<dbReference type="PANTHER" id="PTHR12459:SF15">
    <property type="entry name" value="TRANSMEMBRANE PROTEIN 135"/>
    <property type="match status" value="1"/>
</dbReference>
<keyword evidence="2" id="KW-1185">Reference proteome</keyword>
<evidence type="ECO:0000313" key="1">
    <source>
        <dbReference type="EnsemblMetazoa" id="AALB006883-PA"/>
    </source>
</evidence>
<dbReference type="EnsemblMetazoa" id="AALB006883-RA">
    <property type="protein sequence ID" value="AALB006883-PA"/>
    <property type="gene ID" value="AALB006883"/>
</dbReference>
<reference evidence="1 2" key="1">
    <citation type="journal article" date="2017" name="G3 (Bethesda)">
        <title>The Physical Genome Mapping of Anopheles albimanus Corrected Scaffold Misassemblies and Identified Interarm Rearrangements in Genus Anopheles.</title>
        <authorList>
            <person name="Artemov G.N."/>
            <person name="Peery A.N."/>
            <person name="Jiang X."/>
            <person name="Tu Z."/>
            <person name="Stegniy V.N."/>
            <person name="Sharakhova M.V."/>
            <person name="Sharakhov I.V."/>
        </authorList>
    </citation>
    <scope>NUCLEOTIDE SEQUENCE [LARGE SCALE GENOMIC DNA]</scope>
    <source>
        <strain evidence="1 2">ALBI9_A</strain>
    </source>
</reference>
<dbReference type="VEuPathDB" id="VectorBase:AALB20_031388"/>
<dbReference type="VEuPathDB" id="VectorBase:AALB006883"/>
<evidence type="ECO:0000313" key="2">
    <source>
        <dbReference type="Proteomes" id="UP000069272"/>
    </source>
</evidence>
<reference evidence="1" key="2">
    <citation type="submission" date="2022-08" db="UniProtKB">
        <authorList>
            <consortium name="EnsemblMetazoa"/>
        </authorList>
    </citation>
    <scope>IDENTIFICATION</scope>
    <source>
        <strain evidence="1">STECLA/ALBI9_A</strain>
    </source>
</reference>
<name>A0A182FK37_ANOAL</name>
<dbReference type="VEuPathDB" id="VectorBase:AALB20_027177"/>
<protein>
    <recommendedName>
        <fullName evidence="3">Transmembrane protein 135 N-terminal domain-containing protein</fullName>
    </recommendedName>
</protein>